<proteinExistence type="predicted"/>
<dbReference type="EMBL" id="BMAW01023919">
    <property type="protein sequence ID" value="GFT85508.1"/>
    <property type="molecule type" value="Genomic_DNA"/>
</dbReference>
<name>A0A8X6U6A3_NEPPI</name>
<keyword evidence="2" id="KW-1185">Reference proteome</keyword>
<reference evidence="1" key="1">
    <citation type="submission" date="2020-08" db="EMBL/GenBank/DDBJ databases">
        <title>Multicomponent nature underlies the extraordinary mechanical properties of spider dragline silk.</title>
        <authorList>
            <person name="Kono N."/>
            <person name="Nakamura H."/>
            <person name="Mori M."/>
            <person name="Yoshida Y."/>
            <person name="Ohtoshi R."/>
            <person name="Malay A.D."/>
            <person name="Moran D.A.P."/>
            <person name="Tomita M."/>
            <person name="Numata K."/>
            <person name="Arakawa K."/>
        </authorList>
    </citation>
    <scope>NUCLEOTIDE SEQUENCE</scope>
</reference>
<evidence type="ECO:0000313" key="1">
    <source>
        <dbReference type="EMBL" id="GFT85508.1"/>
    </source>
</evidence>
<dbReference type="AlphaFoldDB" id="A0A8X6U6A3"/>
<accession>A0A8X6U6A3</accession>
<evidence type="ECO:0000313" key="2">
    <source>
        <dbReference type="Proteomes" id="UP000887013"/>
    </source>
</evidence>
<comment type="caution">
    <text evidence="1">The sequence shown here is derived from an EMBL/GenBank/DDBJ whole genome shotgun (WGS) entry which is preliminary data.</text>
</comment>
<sequence>MPAKFRLSFRVKYGNHDNEHDHIYDVQCGFFPYDKRKKIITKNSYKFFDLKHRRTIGDGPRNFEPRSSDEEDT</sequence>
<organism evidence="1 2">
    <name type="scientific">Nephila pilipes</name>
    <name type="common">Giant wood spider</name>
    <name type="synonym">Nephila maculata</name>
    <dbReference type="NCBI Taxonomy" id="299642"/>
    <lineage>
        <taxon>Eukaryota</taxon>
        <taxon>Metazoa</taxon>
        <taxon>Ecdysozoa</taxon>
        <taxon>Arthropoda</taxon>
        <taxon>Chelicerata</taxon>
        <taxon>Arachnida</taxon>
        <taxon>Araneae</taxon>
        <taxon>Araneomorphae</taxon>
        <taxon>Entelegynae</taxon>
        <taxon>Araneoidea</taxon>
        <taxon>Nephilidae</taxon>
        <taxon>Nephila</taxon>
    </lineage>
</organism>
<gene>
    <name evidence="1" type="ORF">NPIL_478121</name>
</gene>
<dbReference type="Proteomes" id="UP000887013">
    <property type="component" value="Unassembled WGS sequence"/>
</dbReference>
<protein>
    <submittedName>
        <fullName evidence="1">Uncharacterized protein</fullName>
    </submittedName>
</protein>